<evidence type="ECO:0000313" key="2">
    <source>
        <dbReference type="EnsemblPlants" id="HORVU.MOREX.r3.2HG0133170.1.CDS1"/>
    </source>
</evidence>
<dbReference type="Gramene" id="HORVU.MOREX.r2.2HG0109790.1">
    <property type="protein sequence ID" value="HORVU.MOREX.r2.2HG0109790.1.CDS.1"/>
    <property type="gene ID" value="HORVU.MOREX.r2.2HG0109790"/>
</dbReference>
<feature type="compositionally biased region" description="Acidic residues" evidence="1">
    <location>
        <begin position="136"/>
        <end position="145"/>
    </location>
</feature>
<reference evidence="2" key="2">
    <citation type="submission" date="2020-10" db="EMBL/GenBank/DDBJ databases">
        <authorList>
            <person name="Scholz U."/>
            <person name="Mascher M."/>
            <person name="Fiebig A."/>
        </authorList>
    </citation>
    <scope>NUCLEOTIDE SEQUENCE [LARGE SCALE GENOMIC DNA]</scope>
    <source>
        <strain evidence="2">cv. Morex</strain>
    </source>
</reference>
<feature type="region of interest" description="Disordered" evidence="1">
    <location>
        <begin position="88"/>
        <end position="145"/>
    </location>
</feature>
<evidence type="ECO:0000313" key="3">
    <source>
        <dbReference type="Proteomes" id="UP000011116"/>
    </source>
</evidence>
<dbReference type="Gramene" id="HORVU.MOREX.r3.2HG0133170.1">
    <property type="protein sequence ID" value="HORVU.MOREX.r3.2HG0133170.1.CDS1"/>
    <property type="gene ID" value="HORVU.MOREX.r3.2HG0133170"/>
</dbReference>
<organism evidence="2 3">
    <name type="scientific">Hordeum vulgare subsp. vulgare</name>
    <name type="common">Domesticated barley</name>
    <dbReference type="NCBI Taxonomy" id="112509"/>
    <lineage>
        <taxon>Eukaryota</taxon>
        <taxon>Viridiplantae</taxon>
        <taxon>Streptophyta</taxon>
        <taxon>Embryophyta</taxon>
        <taxon>Tracheophyta</taxon>
        <taxon>Spermatophyta</taxon>
        <taxon>Magnoliopsida</taxon>
        <taxon>Liliopsida</taxon>
        <taxon>Poales</taxon>
        <taxon>Poaceae</taxon>
        <taxon>BOP clade</taxon>
        <taxon>Pooideae</taxon>
        <taxon>Triticodae</taxon>
        <taxon>Triticeae</taxon>
        <taxon>Hordeinae</taxon>
        <taxon>Hordeum</taxon>
    </lineage>
</organism>
<name>A0A8I6WIC3_HORVV</name>
<proteinExistence type="predicted"/>
<sequence>MTEEEEARLVQLIMEDSMNTYDERQWVGLEEMMALSAAGDVAIPELEMAAAVTVKEEVHEEQRVVAFPPNLVGQRWTWSCTATEMAQGVGAEPWCPTPPRSPERESSPCGQVVQAPPTFEGPSTHPSTMPPYIDLTSDDDDNSDT</sequence>
<dbReference type="Proteomes" id="UP000011116">
    <property type="component" value="Chromosome 2H"/>
</dbReference>
<keyword evidence="3" id="KW-1185">Reference proteome</keyword>
<evidence type="ECO:0000256" key="1">
    <source>
        <dbReference type="SAM" id="MobiDB-lite"/>
    </source>
</evidence>
<reference evidence="3" key="1">
    <citation type="journal article" date="2012" name="Nature">
        <title>A physical, genetic and functional sequence assembly of the barley genome.</title>
        <authorList>
            <consortium name="The International Barley Genome Sequencing Consortium"/>
            <person name="Mayer K.F."/>
            <person name="Waugh R."/>
            <person name="Brown J.W."/>
            <person name="Schulman A."/>
            <person name="Langridge P."/>
            <person name="Platzer M."/>
            <person name="Fincher G.B."/>
            <person name="Muehlbauer G.J."/>
            <person name="Sato K."/>
            <person name="Close T.J."/>
            <person name="Wise R.P."/>
            <person name="Stein N."/>
        </authorList>
    </citation>
    <scope>NUCLEOTIDE SEQUENCE [LARGE SCALE GENOMIC DNA]</scope>
    <source>
        <strain evidence="3">cv. Morex</strain>
    </source>
</reference>
<accession>A0A8I6WIC3</accession>
<dbReference type="AlphaFoldDB" id="A0A8I6WIC3"/>
<protein>
    <submittedName>
        <fullName evidence="2">Uncharacterized protein</fullName>
    </submittedName>
</protein>
<dbReference type="EnsemblPlants" id="HORVU.MOREX.r3.2HG0133170.1">
    <property type="protein sequence ID" value="HORVU.MOREX.r3.2HG0133170.1.CDS1"/>
    <property type="gene ID" value="HORVU.MOREX.r3.2HG0133170"/>
</dbReference>
<reference evidence="2" key="3">
    <citation type="submission" date="2022-01" db="UniProtKB">
        <authorList>
            <consortium name="EnsemblPlants"/>
        </authorList>
    </citation>
    <scope>IDENTIFICATION</scope>
    <source>
        <strain evidence="2">subsp. vulgare</strain>
    </source>
</reference>